<dbReference type="EMBL" id="JANAKD010002032">
    <property type="protein sequence ID" value="KAJ3475086.1"/>
    <property type="molecule type" value="Genomic_DNA"/>
</dbReference>
<accession>A0ACC1QFV5</accession>
<keyword evidence="2" id="KW-1185">Reference proteome</keyword>
<gene>
    <name evidence="1" type="ORF">NLG97_g9582</name>
</gene>
<dbReference type="Proteomes" id="UP001148737">
    <property type="component" value="Unassembled WGS sequence"/>
</dbReference>
<evidence type="ECO:0000313" key="1">
    <source>
        <dbReference type="EMBL" id="KAJ3475086.1"/>
    </source>
</evidence>
<sequence length="219" mass="23951">MAILADNASSREAVLSFTREHGAVQFIRLQWQDYSGVLRATVLMVDRVLEMLRDDTPFKSPPYALECVLDNSIPTTVTQHGVYSLLPDWSSLRRTVAPDTATVMCGLEHRPHGLAATTDLCPIMMLEGVVAKARDLFGLDFLIGFEVEFVILDKTSDEGYCQPFGHHAVAGLRDSSFKLVKECVKHLAAQGVAIHNIHTEGAGGGPAAPRARLHQGRLC</sequence>
<name>A0ACC1QFV5_9HYPO</name>
<proteinExistence type="predicted"/>
<organism evidence="1 2">
    <name type="scientific">Lecanicillium saksenae</name>
    <dbReference type="NCBI Taxonomy" id="468837"/>
    <lineage>
        <taxon>Eukaryota</taxon>
        <taxon>Fungi</taxon>
        <taxon>Dikarya</taxon>
        <taxon>Ascomycota</taxon>
        <taxon>Pezizomycotina</taxon>
        <taxon>Sordariomycetes</taxon>
        <taxon>Hypocreomycetidae</taxon>
        <taxon>Hypocreales</taxon>
        <taxon>Cordycipitaceae</taxon>
        <taxon>Lecanicillium</taxon>
    </lineage>
</organism>
<comment type="caution">
    <text evidence="1">The sequence shown here is derived from an EMBL/GenBank/DDBJ whole genome shotgun (WGS) entry which is preliminary data.</text>
</comment>
<evidence type="ECO:0000313" key="2">
    <source>
        <dbReference type="Proteomes" id="UP001148737"/>
    </source>
</evidence>
<reference evidence="1" key="1">
    <citation type="submission" date="2022-07" db="EMBL/GenBank/DDBJ databases">
        <title>Genome Sequence of Lecanicillium saksenae.</title>
        <authorList>
            <person name="Buettner E."/>
        </authorList>
    </citation>
    <scope>NUCLEOTIDE SEQUENCE</scope>
    <source>
        <strain evidence="1">VT-O1</strain>
    </source>
</reference>
<protein>
    <submittedName>
        <fullName evidence="1">Uncharacterized protein</fullName>
    </submittedName>
</protein>